<dbReference type="OrthoDB" id="10253476at2759"/>
<dbReference type="GO" id="GO:0031115">
    <property type="term" value="P:negative regulation of microtubule polymerization"/>
    <property type="evidence" value="ECO:0007669"/>
    <property type="project" value="UniProtKB-ARBA"/>
</dbReference>
<dbReference type="Pfam" id="PF25767">
    <property type="entry name" value="ARM_TBCD_2nd"/>
    <property type="match status" value="1"/>
</dbReference>
<dbReference type="GO" id="GO:0070830">
    <property type="term" value="P:bicellular tight junction assembly"/>
    <property type="evidence" value="ECO:0007669"/>
    <property type="project" value="TreeGrafter"/>
</dbReference>
<evidence type="ECO:0000256" key="10">
    <source>
        <dbReference type="ARBA" id="ARBA00022737"/>
    </source>
</evidence>
<feature type="domain" description="Tubulin-folding cofactor D ARM repeats" evidence="20">
    <location>
        <begin position="295"/>
        <end position="534"/>
    </location>
</feature>
<dbReference type="SUPFAM" id="SSF48371">
    <property type="entry name" value="ARM repeat"/>
    <property type="match status" value="2"/>
</dbReference>
<dbReference type="GO" id="GO:0007023">
    <property type="term" value="P:post-chaperonin tubulin folding pathway"/>
    <property type="evidence" value="ECO:0007669"/>
    <property type="project" value="InterPro"/>
</dbReference>
<evidence type="ECO:0000256" key="5">
    <source>
        <dbReference type="ARBA" id="ARBA00006853"/>
    </source>
</evidence>
<accession>A0A8D2ITF1</accession>
<dbReference type="InterPro" id="IPR011989">
    <property type="entry name" value="ARM-like"/>
</dbReference>
<dbReference type="FunFam" id="1.25.10.10:FF:000268">
    <property type="entry name" value="tubulin-specific chaperone D"/>
    <property type="match status" value="1"/>
</dbReference>
<gene>
    <name evidence="21" type="primary">TBCD</name>
</gene>
<dbReference type="InterPro" id="IPR022577">
    <property type="entry name" value="TBCD_C"/>
</dbReference>
<evidence type="ECO:0000256" key="18">
    <source>
        <dbReference type="ARBA" id="ARBA00079875"/>
    </source>
</evidence>
<keyword evidence="14" id="KW-0206">Cytoskeleton</keyword>
<keyword evidence="12" id="KW-0472">Membrane</keyword>
<dbReference type="GO" id="GO:0005813">
    <property type="term" value="C:centrosome"/>
    <property type="evidence" value="ECO:0007669"/>
    <property type="project" value="UniProtKB-SubCell"/>
</dbReference>
<keyword evidence="13" id="KW-0143">Chaperone</keyword>
<reference evidence="21" key="2">
    <citation type="submission" date="2025-09" db="UniProtKB">
        <authorList>
            <consortium name="Ensembl"/>
        </authorList>
    </citation>
    <scope>IDENTIFICATION</scope>
</reference>
<sequence>MVLNEMNDDGSEQDGNKCMEPDVIAKENILESFTEKQETQELINNLRLVHEELPLRETALQKFKVIMDNYQEQPHLLDFHLEWMLNSLLDIIRDETSPPSLIHMTFQFLYIISKVRGYKTFLRLFPHEVVDVQPVLLMLERQNPKNYETWETRYMLLLWLSVTCLIPFDLARLDGNISSLEGCPRVSTMDRILTVAKSYLLVSDKSRDAAAVLVSKFITRPDVKQKRMADFLDWTLSTLSKSSFQSIEGTIAMDGMLQALAKLFKHGKREDVLPYASTVLECLDNCKLSETNQTLLRKLGVKLVQRLGLAFLKPKVAKWRYQRGFRSLAANLQLSADDSAAQKAENATVVAEEEEEEYDIPGEVENVVEQLLIGLKDKDTIVRWSAAKGIGRLTGRLPKELADDVVGSVLDCFSFQETDNAWHGGCLALAELGRRGLLLPSRLSDVVPVILKGLTYDEKRGACSVGSNVRDSACYVCWAFARAYDPLELRPFVNEIASALVIAAVFDRDINCRRAASAAFQENVGRQGTFPHGIDILTAADYFAVGNRANCFLNISVYIAGFPEYTQPIIDHLVSMKINHWDSAIREFTAKALHNLTAQAPEYMRNKVLPKLLPLAVGTDLHTRHGAILACAEITHALCKLAEENNRSITSYLDENILNGLKQIHVELCHRQLYRGLGGELMRPAVCTLIEKLSLSKMPFREDSVIDGWQWLINDSLRSLHLVSSNARQEIKESAVSALAALCNEYYCTEEGGANPAQQDELVKQYISGLQSHEEMTRCGFSLALGALPKCLLKGKLQEVLEGLKRVTLISPEGMGFAESRRDALKAIAKVCLTVGVKEEGPPTEFVCRDNVAQIYSVLLDGLNDYTTDSRGDVGAWVREAAMTSLMELTLLLTRTEPELIDANVSQRIMCCVAQQSAEKIDRFRAHAGSVFLTLLYFDNPPVPHIPHREDLERIFPRSEAVTFNWNAPSQAFPRITQLLGLASYCYHVLTGLTVSVGGLTESTVRYSSQSLFDYLKTVQNDMDAMSSFSETLLQVFEDNLLNDRVSVPLLKMLDQLLANGCFDIFTTEENHPFPLKLLTLCKEESKRSKDVQKLRSSIAVFCGLIQFPGDMRKKVLFQLFLLLCHPFPVVRKTTASQVYEMLITYSDIAEPDVIEEAMTLLSDTNWDADLPFLRKQRNYLCDLMKVPKPQLVTKNT</sequence>
<comment type="function">
    <text evidence="15">Tubulin-folding protein implicated in the first step of the tubulin folding pathway and required for tubulin complex assembly. Involved in the regulation of microtubule polymerization or depolymerization, it modulates microtubule dynamics by capturing GTP-bound beta-tubulin (TUBB). Its ability to interact with beta tubulin is regulated via its interaction with ARL2. Acts as a GTPase-activating protein (GAP) for ARL2. Induces microtubule disruption in absence of ARL2. Increases degradation of beta tubulin, when overexpressed in polarized cells. Promotes epithelial cell detachment, a process antagonized by ARL2. Induces tight adherens and tight junctions disassembly at the lateral cell membrane. Required for correct assembly and maintenance of the mitotic spindle, and proper progression of mitosis. Involved in neuron morphogenesis.</text>
</comment>
<evidence type="ECO:0000313" key="22">
    <source>
        <dbReference type="Proteomes" id="UP000694545"/>
    </source>
</evidence>
<dbReference type="Pfam" id="PF23579">
    <property type="entry name" value="ARM_TBCD"/>
    <property type="match status" value="1"/>
</dbReference>
<organism evidence="21 22">
    <name type="scientific">Varanus komodoensis</name>
    <name type="common">Komodo dragon</name>
    <dbReference type="NCBI Taxonomy" id="61221"/>
    <lineage>
        <taxon>Eukaryota</taxon>
        <taxon>Metazoa</taxon>
        <taxon>Chordata</taxon>
        <taxon>Craniata</taxon>
        <taxon>Vertebrata</taxon>
        <taxon>Euteleostomi</taxon>
        <taxon>Lepidosauria</taxon>
        <taxon>Squamata</taxon>
        <taxon>Bifurcata</taxon>
        <taxon>Unidentata</taxon>
        <taxon>Episquamata</taxon>
        <taxon>Toxicofera</taxon>
        <taxon>Anguimorpha</taxon>
        <taxon>Paleoanguimorpha</taxon>
        <taxon>Varanoidea</taxon>
        <taxon>Varanidae</taxon>
        <taxon>Varanus</taxon>
    </lineage>
</organism>
<evidence type="ECO:0000256" key="4">
    <source>
        <dbReference type="ARBA" id="ARBA00004536"/>
    </source>
</evidence>
<evidence type="ECO:0000256" key="1">
    <source>
        <dbReference type="ARBA" id="ARBA00004124"/>
    </source>
</evidence>
<evidence type="ECO:0000256" key="3">
    <source>
        <dbReference type="ARBA" id="ARBA00004435"/>
    </source>
</evidence>
<evidence type="ECO:0000256" key="12">
    <source>
        <dbReference type="ARBA" id="ARBA00023136"/>
    </source>
</evidence>
<evidence type="ECO:0000256" key="9">
    <source>
        <dbReference type="ARBA" id="ARBA00022490"/>
    </source>
</evidence>
<evidence type="ECO:0000313" key="21">
    <source>
        <dbReference type="Ensembl" id="ENSVKKP00000002098.1"/>
    </source>
</evidence>
<dbReference type="InterPro" id="IPR033162">
    <property type="entry name" value="TBCD"/>
</dbReference>
<dbReference type="Gene3D" id="1.25.10.10">
    <property type="entry name" value="Leucine-rich Repeat Variant"/>
    <property type="match status" value="2"/>
</dbReference>
<keyword evidence="8" id="KW-1003">Cell membrane</keyword>
<keyword evidence="10" id="KW-0677">Repeat</keyword>
<dbReference type="GO" id="GO:0034333">
    <property type="term" value="P:adherens junction assembly"/>
    <property type="evidence" value="ECO:0007669"/>
    <property type="project" value="TreeGrafter"/>
</dbReference>
<reference evidence="21" key="1">
    <citation type="submission" date="2025-08" db="UniProtKB">
        <authorList>
            <consortium name="Ensembl"/>
        </authorList>
    </citation>
    <scope>IDENTIFICATION</scope>
</reference>
<dbReference type="GO" id="GO:0048487">
    <property type="term" value="F:beta-tubulin binding"/>
    <property type="evidence" value="ECO:0007669"/>
    <property type="project" value="InterPro"/>
</dbReference>
<evidence type="ECO:0000256" key="11">
    <source>
        <dbReference type="ARBA" id="ARBA00022949"/>
    </source>
</evidence>
<evidence type="ECO:0000256" key="8">
    <source>
        <dbReference type="ARBA" id="ARBA00022475"/>
    </source>
</evidence>
<evidence type="ECO:0000256" key="13">
    <source>
        <dbReference type="ARBA" id="ARBA00023186"/>
    </source>
</evidence>
<keyword evidence="11" id="KW-0965">Cell junction</keyword>
<dbReference type="GO" id="GO:0005096">
    <property type="term" value="F:GTPase activator activity"/>
    <property type="evidence" value="ECO:0007669"/>
    <property type="project" value="InterPro"/>
</dbReference>
<dbReference type="Pfam" id="PF12612">
    <property type="entry name" value="TFCD_C"/>
    <property type="match status" value="1"/>
</dbReference>
<evidence type="ECO:0000256" key="15">
    <source>
        <dbReference type="ARBA" id="ARBA00057349"/>
    </source>
</evidence>
<feature type="domain" description="Tubulin-folding cofactor D C-terminal" evidence="19">
    <location>
        <begin position="907"/>
        <end position="1094"/>
    </location>
</feature>
<evidence type="ECO:0000256" key="7">
    <source>
        <dbReference type="ARBA" id="ARBA00022427"/>
    </source>
</evidence>
<evidence type="ECO:0000259" key="20">
    <source>
        <dbReference type="Pfam" id="PF25767"/>
    </source>
</evidence>
<proteinExistence type="inferred from homology"/>
<dbReference type="KEGG" id="vko:123035470"/>
<comment type="subcellular location">
    <subcellularLocation>
        <location evidence="4">Cell junction</location>
        <location evidence="4">Adherens junction</location>
    </subcellularLocation>
    <subcellularLocation>
        <location evidence="3">Cell junction</location>
        <location evidence="3">Tight junction</location>
    </subcellularLocation>
    <subcellularLocation>
        <location evidence="2">Cytoplasm</location>
        <location evidence="2">Cytoskeleton</location>
        <location evidence="2">Microtubule organizing center</location>
        <location evidence="2">Centrosome</location>
    </subcellularLocation>
    <subcellularLocation>
        <location evidence="1">Lateral cell membrane</location>
    </subcellularLocation>
</comment>
<keyword evidence="22" id="KW-1185">Reference proteome</keyword>
<evidence type="ECO:0000256" key="16">
    <source>
        <dbReference type="ARBA" id="ARBA00064145"/>
    </source>
</evidence>
<dbReference type="PANTHER" id="PTHR12658">
    <property type="entry name" value="BETA-TUBULIN COFACTOR D"/>
    <property type="match status" value="1"/>
</dbReference>
<comment type="similarity">
    <text evidence="5">Belongs to the TBCD family.</text>
</comment>
<dbReference type="PANTHER" id="PTHR12658:SF0">
    <property type="entry name" value="TUBULIN-SPECIFIC CHAPERONE D"/>
    <property type="match status" value="1"/>
</dbReference>
<dbReference type="OMA" id="EPHEAWH"/>
<keyword evidence="7" id="KW-0796">Tight junction</keyword>
<dbReference type="Proteomes" id="UP000694545">
    <property type="component" value="Unplaced"/>
</dbReference>
<dbReference type="GO" id="GO:0000226">
    <property type="term" value="P:microtubule cytoskeleton organization"/>
    <property type="evidence" value="ECO:0007669"/>
    <property type="project" value="TreeGrafter"/>
</dbReference>
<dbReference type="InterPro" id="IPR016024">
    <property type="entry name" value="ARM-type_fold"/>
</dbReference>
<dbReference type="RefSeq" id="XP_044309628.1">
    <property type="nucleotide sequence ID" value="XM_044453693.1"/>
</dbReference>
<evidence type="ECO:0000256" key="6">
    <source>
        <dbReference type="ARBA" id="ARBA00015003"/>
    </source>
</evidence>
<evidence type="ECO:0000256" key="2">
    <source>
        <dbReference type="ARBA" id="ARBA00004300"/>
    </source>
</evidence>
<evidence type="ECO:0000256" key="17">
    <source>
        <dbReference type="ARBA" id="ARBA00077974"/>
    </source>
</evidence>
<dbReference type="AlphaFoldDB" id="A0A8D2ITF1"/>
<dbReference type="GO" id="GO:0005912">
    <property type="term" value="C:adherens junction"/>
    <property type="evidence" value="ECO:0007669"/>
    <property type="project" value="UniProtKB-SubCell"/>
</dbReference>
<keyword evidence="9" id="KW-0963">Cytoplasm</keyword>
<dbReference type="GeneID" id="123035470"/>
<dbReference type="RefSeq" id="XP_044309630.1">
    <property type="nucleotide sequence ID" value="XM_044453695.1"/>
</dbReference>
<protein>
    <recommendedName>
        <fullName evidence="6">Tubulin-specific chaperone D</fullName>
    </recommendedName>
    <alternativeName>
        <fullName evidence="17">Beta-tubulin cofactor D</fullName>
    </alternativeName>
    <alternativeName>
        <fullName evidence="18">Tubulin-folding cofactor D</fullName>
    </alternativeName>
</protein>
<dbReference type="Ensembl" id="ENSVKKT00000002164.1">
    <property type="protein sequence ID" value="ENSVKKP00000002098.1"/>
    <property type="gene ID" value="ENSVKKG00000001703.1"/>
</dbReference>
<dbReference type="RefSeq" id="XP_044309629.1">
    <property type="nucleotide sequence ID" value="XM_044453694.1"/>
</dbReference>
<dbReference type="GO" id="GO:0007021">
    <property type="term" value="P:tubulin complex assembly"/>
    <property type="evidence" value="ECO:0007669"/>
    <property type="project" value="InterPro"/>
</dbReference>
<dbReference type="GO" id="GO:0016328">
    <property type="term" value="C:lateral plasma membrane"/>
    <property type="evidence" value="ECO:0007669"/>
    <property type="project" value="UniProtKB-SubCell"/>
</dbReference>
<evidence type="ECO:0000256" key="14">
    <source>
        <dbReference type="ARBA" id="ARBA00023212"/>
    </source>
</evidence>
<dbReference type="GO" id="GO:0005923">
    <property type="term" value="C:bicellular tight junction"/>
    <property type="evidence" value="ECO:0007669"/>
    <property type="project" value="UniProtKB-SubCell"/>
</dbReference>
<name>A0A8D2ITF1_VARKO</name>
<dbReference type="CTD" id="6904"/>
<evidence type="ECO:0000259" key="19">
    <source>
        <dbReference type="Pfam" id="PF12612"/>
    </source>
</evidence>
<comment type="subunit">
    <text evidence="16">Found in a complex with at least ARL2, PPP2CB, PPP2R1A, PPP2R2A, PPP2R5E and TBCD. Interacts with PPP2CB. Part of a supercomplex made of cofactors A to E. Cofactors A and D function by capturing and stabilizing tubulin in a quasi-native conformation. Cofactor E binds to the cofactor D-tubulin complex; interaction with cofactor C then causes the release of tubulin polypeptides that are committed to the native state. Interacts with ARL2; interaction is enhanced with the GDP-bound form of ARL2. Does not interact with ARL3, ARL4A and ARL4D. Interacts with beta tubulin. Interacts with TBCE.</text>
</comment>
<dbReference type="InterPro" id="IPR058033">
    <property type="entry name" value="ARM_TBCD_2nd"/>
</dbReference>